<evidence type="ECO:0000256" key="2">
    <source>
        <dbReference type="ARBA" id="ARBA00022771"/>
    </source>
</evidence>
<sequence>MVLPHPPTSRTLSLNGKGSFSPLSKVAHSLPVTPIASLGQESVHGRHLGCASDLNSRVLIRIISARRHLATVDGTSTGDSSVMEIAIEDVTADIPEEEAVCRICLAELGEGENTLKMECSCKGDLALAYQDCAVKWFSIKGNRTCDACKQDVQNLPITLLKIYDRQPLPDSHQMCHNQGK</sequence>
<dbReference type="Pfam" id="PF12906">
    <property type="entry name" value="RINGv"/>
    <property type="match status" value="1"/>
</dbReference>
<dbReference type="AlphaFoldDB" id="A0A6B9VG04"/>
<accession>A0A6B9VG04</accession>
<name>A0A6B9VG04_ARAHY</name>
<gene>
    <name evidence="5" type="ORF">DS421_19g675760</name>
</gene>
<feature type="domain" description="RING-CH-type" evidence="4">
    <location>
        <begin position="93"/>
        <end position="155"/>
    </location>
</feature>
<dbReference type="SUPFAM" id="SSF57850">
    <property type="entry name" value="RING/U-box"/>
    <property type="match status" value="1"/>
</dbReference>
<dbReference type="EMBL" id="CP031001">
    <property type="protein sequence ID" value="QHN80137.1"/>
    <property type="molecule type" value="Genomic_DNA"/>
</dbReference>
<keyword evidence="1" id="KW-0479">Metal-binding</keyword>
<dbReference type="PROSITE" id="PS51292">
    <property type="entry name" value="ZF_RING_CH"/>
    <property type="match status" value="1"/>
</dbReference>
<evidence type="ECO:0000313" key="6">
    <source>
        <dbReference type="Proteomes" id="UP000464620"/>
    </source>
</evidence>
<dbReference type="GO" id="GO:0008270">
    <property type="term" value="F:zinc ion binding"/>
    <property type="evidence" value="ECO:0007669"/>
    <property type="project" value="UniProtKB-KW"/>
</dbReference>
<dbReference type="Gene3D" id="3.30.40.10">
    <property type="entry name" value="Zinc/RING finger domain, C3HC4 (zinc finger)"/>
    <property type="match status" value="1"/>
</dbReference>
<dbReference type="InterPro" id="IPR013083">
    <property type="entry name" value="Znf_RING/FYVE/PHD"/>
</dbReference>
<dbReference type="Proteomes" id="UP000464620">
    <property type="component" value="Chromosome B09"/>
</dbReference>
<proteinExistence type="predicted"/>
<protein>
    <submittedName>
        <fullName evidence="5">Putative E3 ubiquitin ligase</fullName>
    </submittedName>
</protein>
<evidence type="ECO:0000313" key="5">
    <source>
        <dbReference type="EMBL" id="QHN80137.1"/>
    </source>
</evidence>
<reference evidence="5 6" key="1">
    <citation type="submission" date="2020-01" db="EMBL/GenBank/DDBJ databases">
        <title>Genome sequence of Arachis hypogaea, cultivar Shitouqi.</title>
        <authorList>
            <person name="Zhuang W."/>
            <person name="Chen H."/>
            <person name="Varshney R."/>
            <person name="Wang D."/>
            <person name="Ming R."/>
        </authorList>
    </citation>
    <scope>NUCLEOTIDE SEQUENCE [LARGE SCALE GENOMIC DNA]</scope>
    <source>
        <tissue evidence="5">Young leaf</tissue>
    </source>
</reference>
<dbReference type="PANTHER" id="PTHR46158:SF2">
    <property type="entry name" value="OS02G0165000 PROTEIN"/>
    <property type="match status" value="1"/>
</dbReference>
<evidence type="ECO:0000259" key="4">
    <source>
        <dbReference type="PROSITE" id="PS51292"/>
    </source>
</evidence>
<organism evidence="5 6">
    <name type="scientific">Arachis hypogaea</name>
    <name type="common">Peanut</name>
    <dbReference type="NCBI Taxonomy" id="3818"/>
    <lineage>
        <taxon>Eukaryota</taxon>
        <taxon>Viridiplantae</taxon>
        <taxon>Streptophyta</taxon>
        <taxon>Embryophyta</taxon>
        <taxon>Tracheophyta</taxon>
        <taxon>Spermatophyta</taxon>
        <taxon>Magnoliopsida</taxon>
        <taxon>eudicotyledons</taxon>
        <taxon>Gunneridae</taxon>
        <taxon>Pentapetalae</taxon>
        <taxon>rosids</taxon>
        <taxon>fabids</taxon>
        <taxon>Fabales</taxon>
        <taxon>Fabaceae</taxon>
        <taxon>Papilionoideae</taxon>
        <taxon>50 kb inversion clade</taxon>
        <taxon>dalbergioids sensu lato</taxon>
        <taxon>Dalbergieae</taxon>
        <taxon>Pterocarpus clade</taxon>
        <taxon>Arachis</taxon>
    </lineage>
</organism>
<dbReference type="InterPro" id="IPR011016">
    <property type="entry name" value="Znf_RING-CH"/>
</dbReference>
<keyword evidence="2" id="KW-0863">Zinc-finger</keyword>
<evidence type="ECO:0000256" key="3">
    <source>
        <dbReference type="ARBA" id="ARBA00022833"/>
    </source>
</evidence>
<dbReference type="SMART" id="SM00744">
    <property type="entry name" value="RINGv"/>
    <property type="match status" value="1"/>
</dbReference>
<keyword evidence="3" id="KW-0862">Zinc</keyword>
<evidence type="ECO:0000256" key="1">
    <source>
        <dbReference type="ARBA" id="ARBA00022723"/>
    </source>
</evidence>
<dbReference type="PANTHER" id="PTHR46158">
    <property type="entry name" value="OS02G0165000 PROTEIN"/>
    <property type="match status" value="1"/>
</dbReference>